<name>G1X516_ARTOA</name>
<protein>
    <submittedName>
        <fullName evidence="1">Uncharacterized protein</fullName>
    </submittedName>
</protein>
<dbReference type="Proteomes" id="UP000008784">
    <property type="component" value="Unassembled WGS sequence"/>
</dbReference>
<dbReference type="STRING" id="756982.G1X516"/>
<organism evidence="1 2">
    <name type="scientific">Arthrobotrys oligospora (strain ATCC 24927 / CBS 115.81 / DSM 1491)</name>
    <name type="common">Nematode-trapping fungus</name>
    <name type="synonym">Didymozoophaga oligospora</name>
    <dbReference type="NCBI Taxonomy" id="756982"/>
    <lineage>
        <taxon>Eukaryota</taxon>
        <taxon>Fungi</taxon>
        <taxon>Dikarya</taxon>
        <taxon>Ascomycota</taxon>
        <taxon>Pezizomycotina</taxon>
        <taxon>Orbiliomycetes</taxon>
        <taxon>Orbiliales</taxon>
        <taxon>Orbiliaceae</taxon>
        <taxon>Orbilia</taxon>
        <taxon>Orbilia oligospora</taxon>
    </lineage>
</organism>
<dbReference type="GeneID" id="22890541"/>
<dbReference type="AlphaFoldDB" id="G1X516"/>
<dbReference type="InterPro" id="IPR016187">
    <property type="entry name" value="CTDL_fold"/>
</dbReference>
<sequence length="77" mass="8582">MIRCLGNVSDTNLLAGVAGYLAADFFDTKHNIVLGASWATHSRIAGRKTFVNWYQRNYEFAWCTGRLVRDLASPGTD</sequence>
<keyword evidence="2" id="KW-1185">Reference proteome</keyword>
<gene>
    <name evidence="1" type="ORF">AOL_s00043g790</name>
</gene>
<dbReference type="InterPro" id="IPR051128">
    <property type="entry name" value="EgtD_Methyltrsf_superfamily"/>
</dbReference>
<dbReference type="PANTHER" id="PTHR43397:SF1">
    <property type="entry name" value="ERGOTHIONEINE BIOSYNTHESIS PROTEIN 1"/>
    <property type="match status" value="1"/>
</dbReference>
<accession>G1X516</accession>
<dbReference type="HOGENOM" id="CLU_2637611_0_0_1"/>
<dbReference type="InParanoid" id="G1X516"/>
<dbReference type="SUPFAM" id="SSF56436">
    <property type="entry name" value="C-type lectin-like"/>
    <property type="match status" value="1"/>
</dbReference>
<dbReference type="PANTHER" id="PTHR43397">
    <property type="entry name" value="ERGOTHIONEINE BIOSYNTHESIS PROTEIN 1"/>
    <property type="match status" value="1"/>
</dbReference>
<dbReference type="OrthoDB" id="659at2759"/>
<dbReference type="RefSeq" id="XP_011119578.1">
    <property type="nucleotide sequence ID" value="XM_011121276.1"/>
</dbReference>
<comment type="caution">
    <text evidence="1">The sequence shown here is derived from an EMBL/GenBank/DDBJ whole genome shotgun (WGS) entry which is preliminary data.</text>
</comment>
<evidence type="ECO:0000313" key="2">
    <source>
        <dbReference type="Proteomes" id="UP000008784"/>
    </source>
</evidence>
<dbReference type="EMBL" id="ADOT01000061">
    <property type="protein sequence ID" value="EGX51771.1"/>
    <property type="molecule type" value="Genomic_DNA"/>
</dbReference>
<reference evidence="1 2" key="1">
    <citation type="journal article" date="2011" name="PLoS Pathog.">
        <title>Genomic and proteomic analyses of the fungus Arthrobotrys oligospora provide insights into nematode-trap formation.</title>
        <authorList>
            <person name="Yang J."/>
            <person name="Wang L."/>
            <person name="Ji X."/>
            <person name="Feng Y."/>
            <person name="Li X."/>
            <person name="Zou C."/>
            <person name="Xu J."/>
            <person name="Ren Y."/>
            <person name="Mi Q."/>
            <person name="Wu J."/>
            <person name="Liu S."/>
            <person name="Liu Y."/>
            <person name="Huang X."/>
            <person name="Wang H."/>
            <person name="Niu X."/>
            <person name="Li J."/>
            <person name="Liang L."/>
            <person name="Luo Y."/>
            <person name="Ji K."/>
            <person name="Zhou W."/>
            <person name="Yu Z."/>
            <person name="Li G."/>
            <person name="Liu Y."/>
            <person name="Li L."/>
            <person name="Qiao M."/>
            <person name="Feng L."/>
            <person name="Zhang K.-Q."/>
        </authorList>
    </citation>
    <scope>NUCLEOTIDE SEQUENCE [LARGE SCALE GENOMIC DNA]</scope>
    <source>
        <strain evidence="2">ATCC 24927 / CBS 115.81 / DSM 1491</strain>
    </source>
</reference>
<proteinExistence type="predicted"/>
<evidence type="ECO:0000313" key="1">
    <source>
        <dbReference type="EMBL" id="EGX51771.1"/>
    </source>
</evidence>